<reference evidence="1 2" key="1">
    <citation type="submission" date="2018-06" db="EMBL/GenBank/DDBJ databases">
        <title>Comparative genomics reveals the genomic features of Rhizophagus irregularis, R. cerebriforme, R. diaphanum and Gigaspora rosea, and their symbiotic lifestyle signature.</title>
        <authorList>
            <person name="Morin E."/>
            <person name="San Clemente H."/>
            <person name="Chen E.C.H."/>
            <person name="De La Providencia I."/>
            <person name="Hainaut M."/>
            <person name="Kuo A."/>
            <person name="Kohler A."/>
            <person name="Murat C."/>
            <person name="Tang N."/>
            <person name="Roy S."/>
            <person name="Loubradou J."/>
            <person name="Henrissat B."/>
            <person name="Grigoriev I.V."/>
            <person name="Corradi N."/>
            <person name="Roux C."/>
            <person name="Martin F.M."/>
        </authorList>
    </citation>
    <scope>NUCLEOTIDE SEQUENCE [LARGE SCALE GENOMIC DNA]</scope>
    <source>
        <strain evidence="1 2">DAOM 227022</strain>
    </source>
</reference>
<gene>
    <name evidence="1" type="ORF">C1645_830807</name>
</gene>
<sequence>MVEFLRFWQWIHSHHNTDFCTGVTVTIFQLITQNIQTSELEYLTQLIAKLLQSIKFQLIDLPLLELCVYTHRIFEATSSFSTSITDTLLGNIYRAFNQPPPPIQNNPSAQAMDSNQFNNLIQNLTQNTQQINVLAQAIQGQAQPQINAQLQAPA</sequence>
<proteinExistence type="predicted"/>
<accession>A0A397SRW4</accession>
<feature type="non-terminal residue" evidence="1">
    <location>
        <position position="154"/>
    </location>
</feature>
<protein>
    <submittedName>
        <fullName evidence="1">Uncharacterized protein</fullName>
    </submittedName>
</protein>
<dbReference type="AlphaFoldDB" id="A0A397SRW4"/>
<comment type="caution">
    <text evidence="1">The sequence shown here is derived from an EMBL/GenBank/DDBJ whole genome shotgun (WGS) entry which is preliminary data.</text>
</comment>
<evidence type="ECO:0000313" key="2">
    <source>
        <dbReference type="Proteomes" id="UP000265703"/>
    </source>
</evidence>
<organism evidence="1 2">
    <name type="scientific">Glomus cerebriforme</name>
    <dbReference type="NCBI Taxonomy" id="658196"/>
    <lineage>
        <taxon>Eukaryota</taxon>
        <taxon>Fungi</taxon>
        <taxon>Fungi incertae sedis</taxon>
        <taxon>Mucoromycota</taxon>
        <taxon>Glomeromycotina</taxon>
        <taxon>Glomeromycetes</taxon>
        <taxon>Glomerales</taxon>
        <taxon>Glomeraceae</taxon>
        <taxon>Glomus</taxon>
    </lineage>
</organism>
<keyword evidence="2" id="KW-1185">Reference proteome</keyword>
<evidence type="ECO:0000313" key="1">
    <source>
        <dbReference type="EMBL" id="RIA85414.1"/>
    </source>
</evidence>
<name>A0A397SRW4_9GLOM</name>
<dbReference type="STRING" id="658196.A0A397SRW4"/>
<dbReference type="Proteomes" id="UP000265703">
    <property type="component" value="Unassembled WGS sequence"/>
</dbReference>
<dbReference type="EMBL" id="QKYT01000427">
    <property type="protein sequence ID" value="RIA85414.1"/>
    <property type="molecule type" value="Genomic_DNA"/>
</dbReference>